<dbReference type="AlphaFoldDB" id="A0A7C5Z7Y2"/>
<dbReference type="InterPro" id="IPR031493">
    <property type="entry name" value="Zinc_ribbon_15"/>
</dbReference>
<dbReference type="Pfam" id="PF17032">
    <property type="entry name" value="Zn_ribbon_15"/>
    <property type="match status" value="1"/>
</dbReference>
<dbReference type="PANTHER" id="PTHR36718">
    <property type="entry name" value="OS05G0435400 PROTEIN"/>
    <property type="match status" value="1"/>
</dbReference>
<evidence type="ECO:0000313" key="2">
    <source>
        <dbReference type="EMBL" id="HHS01420.1"/>
    </source>
</evidence>
<sequence length="133" mass="15863">MFFIGIFGIEEKAKSLRQINVHMCPFCTKSGTHTILKVYNYFHFFFIPIFKWNIRYFLQTGCCHRIYIITNQQVARDLEKGIDVNVTLADVELFRNLENQYAFEDERSDFCPNCQRRVSKTFLYCPYCGNKLE</sequence>
<name>A0A7C5Z7Y2_9FIRM</name>
<proteinExistence type="predicted"/>
<organism evidence="2">
    <name type="scientific">Caldicellulosiruptor owensensis</name>
    <dbReference type="NCBI Taxonomy" id="55205"/>
    <lineage>
        <taxon>Bacteria</taxon>
        <taxon>Bacillati</taxon>
        <taxon>Bacillota</taxon>
        <taxon>Bacillota incertae sedis</taxon>
        <taxon>Caldicellulosiruptorales</taxon>
        <taxon>Caldicellulosiruptoraceae</taxon>
        <taxon>Caldicellulosiruptor</taxon>
    </lineage>
</organism>
<gene>
    <name evidence="2" type="ORF">ENL71_02640</name>
</gene>
<feature type="domain" description="Zinc-ribbon 15" evidence="1">
    <location>
        <begin position="23"/>
        <end position="129"/>
    </location>
</feature>
<reference evidence="2" key="1">
    <citation type="journal article" date="2020" name="mSystems">
        <title>Genome- and Community-Level Interaction Insights into Carbon Utilization and Element Cycling Functions of Hydrothermarchaeota in Hydrothermal Sediment.</title>
        <authorList>
            <person name="Zhou Z."/>
            <person name="Liu Y."/>
            <person name="Xu W."/>
            <person name="Pan J."/>
            <person name="Luo Z.H."/>
            <person name="Li M."/>
        </authorList>
    </citation>
    <scope>NUCLEOTIDE SEQUENCE [LARGE SCALE GENOMIC DNA]</scope>
    <source>
        <strain evidence="2">SpSt-102</strain>
    </source>
</reference>
<protein>
    <submittedName>
        <fullName evidence="2">Zinc ribbon domain-containing protein</fullName>
    </submittedName>
</protein>
<accession>A0A7C5Z7Y2</accession>
<dbReference type="InterPro" id="IPR053281">
    <property type="entry name" value="Double_zinc_ribbon"/>
</dbReference>
<dbReference type="PANTHER" id="PTHR36718:SF1">
    <property type="entry name" value="DOUBLE ZINC RIBBON PROTEIN MJ0416"/>
    <property type="match status" value="1"/>
</dbReference>
<evidence type="ECO:0000259" key="1">
    <source>
        <dbReference type="Pfam" id="PF17032"/>
    </source>
</evidence>
<dbReference type="EMBL" id="DRUZ01000033">
    <property type="protein sequence ID" value="HHS01420.1"/>
    <property type="molecule type" value="Genomic_DNA"/>
</dbReference>
<comment type="caution">
    <text evidence="2">The sequence shown here is derived from an EMBL/GenBank/DDBJ whole genome shotgun (WGS) entry which is preliminary data.</text>
</comment>